<proteinExistence type="predicted"/>
<dbReference type="Gene3D" id="3.10.180.10">
    <property type="entry name" value="2,3-Dihydroxybiphenyl 1,2-Dioxygenase, domain 1"/>
    <property type="match status" value="1"/>
</dbReference>
<name>A0ABT1H0Q1_9NOCA</name>
<dbReference type="EMBL" id="JAMTCG010000003">
    <property type="protein sequence ID" value="MCP2160819.1"/>
    <property type="molecule type" value="Genomic_DNA"/>
</dbReference>
<evidence type="ECO:0000313" key="3">
    <source>
        <dbReference type="Proteomes" id="UP001205740"/>
    </source>
</evidence>
<dbReference type="Proteomes" id="UP001205740">
    <property type="component" value="Unassembled WGS sequence"/>
</dbReference>
<dbReference type="SUPFAM" id="SSF54593">
    <property type="entry name" value="Glyoxalase/Bleomycin resistance protein/Dihydroxybiphenyl dioxygenase"/>
    <property type="match status" value="1"/>
</dbReference>
<reference evidence="2 3" key="1">
    <citation type="submission" date="2022-06" db="EMBL/GenBank/DDBJ databases">
        <title>Genomic Encyclopedia of Archaeal and Bacterial Type Strains, Phase II (KMG-II): from individual species to whole genera.</title>
        <authorList>
            <person name="Goeker M."/>
        </authorList>
    </citation>
    <scope>NUCLEOTIDE SEQUENCE [LARGE SCALE GENOMIC DNA]</scope>
    <source>
        <strain evidence="2 3">DSM 45037</strain>
    </source>
</reference>
<dbReference type="PROSITE" id="PS51819">
    <property type="entry name" value="VOC"/>
    <property type="match status" value="1"/>
</dbReference>
<organism evidence="2 3">
    <name type="scientific">Williamsia serinedens</name>
    <dbReference type="NCBI Taxonomy" id="391736"/>
    <lineage>
        <taxon>Bacteria</taxon>
        <taxon>Bacillati</taxon>
        <taxon>Actinomycetota</taxon>
        <taxon>Actinomycetes</taxon>
        <taxon>Mycobacteriales</taxon>
        <taxon>Nocardiaceae</taxon>
        <taxon>Williamsia</taxon>
    </lineage>
</organism>
<evidence type="ECO:0000313" key="2">
    <source>
        <dbReference type="EMBL" id="MCP2160819.1"/>
    </source>
</evidence>
<accession>A0ABT1H0Q1</accession>
<protein>
    <recommendedName>
        <fullName evidence="1">VOC domain-containing protein</fullName>
    </recommendedName>
</protein>
<dbReference type="InterPro" id="IPR029068">
    <property type="entry name" value="Glyas_Bleomycin-R_OHBP_Dase"/>
</dbReference>
<keyword evidence="3" id="KW-1185">Reference proteome</keyword>
<dbReference type="InterPro" id="IPR004360">
    <property type="entry name" value="Glyas_Fos-R_dOase_dom"/>
</dbReference>
<evidence type="ECO:0000259" key="1">
    <source>
        <dbReference type="PROSITE" id="PS51819"/>
    </source>
</evidence>
<gene>
    <name evidence="2" type="ORF">LX12_002006</name>
</gene>
<dbReference type="Pfam" id="PF00903">
    <property type="entry name" value="Glyoxalase"/>
    <property type="match status" value="1"/>
</dbReference>
<sequence length="108" mass="12003">MCRFYERCFGWSVVDEGHRYCGMRSRAGLVTFVETADARVTTNPAPRRSATAIKLVVEVDNIDDATRNIAALGGRIDPADRAWTFRGMTHHDVIDPEGNVLQLVQIGP</sequence>
<comment type="caution">
    <text evidence="2">The sequence shown here is derived from an EMBL/GenBank/DDBJ whole genome shotgun (WGS) entry which is preliminary data.</text>
</comment>
<feature type="domain" description="VOC" evidence="1">
    <location>
        <begin position="1"/>
        <end position="106"/>
    </location>
</feature>
<dbReference type="InterPro" id="IPR037523">
    <property type="entry name" value="VOC_core"/>
</dbReference>